<proteinExistence type="predicted"/>
<dbReference type="HOGENOM" id="CLU_3103050_0_0_5"/>
<dbReference type="OrthoDB" id="8390667at2"/>
<dbReference type="EMBL" id="JH719381">
    <property type="protein sequence ID" value="EJB07220.1"/>
    <property type="molecule type" value="Genomic_DNA"/>
</dbReference>
<keyword evidence="1" id="KW-0472">Membrane</keyword>
<feature type="transmembrane region" description="Helical" evidence="1">
    <location>
        <begin position="6"/>
        <end position="27"/>
    </location>
</feature>
<keyword evidence="1" id="KW-0812">Transmembrane</keyword>
<evidence type="ECO:0000256" key="1">
    <source>
        <dbReference type="SAM" id="Phobius"/>
    </source>
</evidence>
<reference evidence="2 3" key="1">
    <citation type="submission" date="2012-02" db="EMBL/GenBank/DDBJ databases">
        <title>Improved High-Quality Draft Sequence of Rhizobium leguminosarum bv. trifolii WSM597.</title>
        <authorList>
            <consortium name="US DOE Joint Genome Institute"/>
            <person name="Lucas S."/>
            <person name="Han J."/>
            <person name="Lapidus A."/>
            <person name="Cheng J.-F."/>
            <person name="Goodwin L."/>
            <person name="Pitluck S."/>
            <person name="Peters L."/>
            <person name="Ovchinnikova G."/>
            <person name="Held B."/>
            <person name="Detter J.C."/>
            <person name="Han C."/>
            <person name="Tapia R."/>
            <person name="Land M."/>
            <person name="Hauser L."/>
            <person name="Kyrpides N."/>
            <person name="Ivanova N."/>
            <person name="Pagani I."/>
            <person name="Brau L."/>
            <person name="Yates R."/>
            <person name="O'Hara G."/>
            <person name="Rui T."/>
            <person name="Howieson J."/>
            <person name="Reeve W."/>
            <person name="Woyke T."/>
        </authorList>
    </citation>
    <scope>NUCLEOTIDE SEQUENCE [LARGE SCALE GENOMIC DNA]</scope>
    <source>
        <strain evidence="2 3">WSM597</strain>
    </source>
</reference>
<evidence type="ECO:0008006" key="4">
    <source>
        <dbReference type="Google" id="ProtNLM"/>
    </source>
</evidence>
<dbReference type="AlphaFoldDB" id="J0H9Y1"/>
<accession>J0H9Y1</accession>
<organism evidence="2 3">
    <name type="scientific">Rhizobium leguminosarum bv. trifolii WSM597</name>
    <dbReference type="NCBI Taxonomy" id="754764"/>
    <lineage>
        <taxon>Bacteria</taxon>
        <taxon>Pseudomonadati</taxon>
        <taxon>Pseudomonadota</taxon>
        <taxon>Alphaproteobacteria</taxon>
        <taxon>Hyphomicrobiales</taxon>
        <taxon>Rhizobiaceae</taxon>
        <taxon>Rhizobium/Agrobacterium group</taxon>
        <taxon>Rhizobium</taxon>
    </lineage>
</organism>
<name>J0H9Y1_RHILT</name>
<protein>
    <recommendedName>
        <fullName evidence="4">Heme exporter protein D</fullName>
    </recommendedName>
</protein>
<dbReference type="RefSeq" id="WP_003592797.1">
    <property type="nucleotide sequence ID" value="NZ_JH719381.1"/>
</dbReference>
<evidence type="ECO:0000313" key="2">
    <source>
        <dbReference type="EMBL" id="EJB07220.1"/>
    </source>
</evidence>
<evidence type="ECO:0000313" key="3">
    <source>
        <dbReference type="Proteomes" id="UP000005092"/>
    </source>
</evidence>
<dbReference type="Proteomes" id="UP000005092">
    <property type="component" value="Unassembled WGS sequence"/>
</dbReference>
<sequence>MNHEYYVTAAYALTFSVMTIVALKVLFAGRGYRRQLAAISAVRRRQRREGE</sequence>
<keyword evidence="1" id="KW-1133">Transmembrane helix</keyword>
<gene>
    <name evidence="2" type="ORF">Rleg9DRAFT_6226</name>
</gene>